<dbReference type="Proteomes" id="UP000010301">
    <property type="component" value="Unassembled WGS sequence"/>
</dbReference>
<dbReference type="STRING" id="525245.HMPREF0044_1534"/>
<protein>
    <recommendedName>
        <fullName evidence="3">Prevent-host-death family protein</fullName>
    </recommendedName>
</protein>
<evidence type="ECO:0000313" key="1">
    <source>
        <dbReference type="EMBL" id="EEH63295.1"/>
    </source>
</evidence>
<dbReference type="HOGENOM" id="CLU_000788_1_0_11"/>
<organism evidence="1 2">
    <name type="scientific">Gleimia coleocanis DSM 15436</name>
    <dbReference type="NCBI Taxonomy" id="525245"/>
    <lineage>
        <taxon>Bacteria</taxon>
        <taxon>Bacillati</taxon>
        <taxon>Actinomycetota</taxon>
        <taxon>Actinomycetes</taxon>
        <taxon>Actinomycetales</taxon>
        <taxon>Actinomycetaceae</taxon>
        <taxon>Gleimia</taxon>
    </lineage>
</organism>
<reference evidence="1 2" key="1">
    <citation type="submission" date="2009-01" db="EMBL/GenBank/DDBJ databases">
        <authorList>
            <person name="Qin X."/>
            <person name="Bachman B."/>
            <person name="Battles P."/>
            <person name="Bell A."/>
            <person name="Bess C."/>
            <person name="Bickham C."/>
            <person name="Chaboub L."/>
            <person name="Chen D."/>
            <person name="Coyle M."/>
            <person name="Deiros D.R."/>
            <person name="Dinh H."/>
            <person name="Forbes L."/>
            <person name="Fowler G."/>
            <person name="Francisco L."/>
            <person name="Fu Q."/>
            <person name="Gubbala S."/>
            <person name="Hale W."/>
            <person name="Han Y."/>
            <person name="Hemphill L."/>
            <person name="Highlander S.K."/>
            <person name="Hirani K."/>
            <person name="Hogues M."/>
            <person name="Jackson L."/>
            <person name="Jakkamsetti A."/>
            <person name="Javaid M."/>
            <person name="Jiang H."/>
            <person name="Korchina V."/>
            <person name="Kovar C."/>
            <person name="Lara F."/>
            <person name="Lee S."/>
            <person name="Mata R."/>
            <person name="Mathew T."/>
            <person name="Moen C."/>
            <person name="Morales K."/>
            <person name="Munidasa M."/>
            <person name="Nazareth L."/>
            <person name="Ngo R."/>
            <person name="Nguyen L."/>
            <person name="Okwuonu G."/>
            <person name="Ongeri F."/>
            <person name="Patil S."/>
            <person name="Petrosino J."/>
            <person name="Pham C."/>
            <person name="Pham P."/>
            <person name="Pu L.-L."/>
            <person name="Puazo M."/>
            <person name="Raj R."/>
            <person name="Reid J."/>
            <person name="Rouhana J."/>
            <person name="Saada N."/>
            <person name="Shang Y."/>
            <person name="Simmons D."/>
            <person name="Thornton R."/>
            <person name="Warren J."/>
            <person name="Weissenberger G."/>
            <person name="Zhang J."/>
            <person name="Zhang L."/>
            <person name="Zhou C."/>
            <person name="Zhu D."/>
            <person name="Muzny D."/>
            <person name="Worley K."/>
            <person name="Gibbs R."/>
        </authorList>
    </citation>
    <scope>NUCLEOTIDE SEQUENCE [LARGE SCALE GENOMIC DNA]</scope>
    <source>
        <strain evidence="1 2">DSM 15436</strain>
    </source>
</reference>
<accession>C0W281</accession>
<dbReference type="eggNOG" id="COG1112">
    <property type="taxonomic scope" value="Bacteria"/>
</dbReference>
<keyword evidence="2" id="KW-1185">Reference proteome</keyword>
<dbReference type="RefSeq" id="WP_006546993.1">
    <property type="nucleotide sequence ID" value="NZ_DS999544.1"/>
</dbReference>
<proteinExistence type="predicted"/>
<dbReference type="OrthoDB" id="9757917at2"/>
<dbReference type="EMBL" id="ACFG01000037">
    <property type="protein sequence ID" value="EEH63295.1"/>
    <property type="molecule type" value="Genomic_DNA"/>
</dbReference>
<name>C0W281_9ACTO</name>
<sequence>MVSSFFSRAKSAPEPVAEEVTEVVETPQETTFDPQNFAAAIQKWQDELRELTRVDLSTLPVRLVLTGAHPSGLAQLYAERNTRVASLIRDSHRLTRAEESARRVYTGSLDTATSRGVSAIHVAWGLATWTGEDGTIESPIMYRPVRFSFENTGEASLQLVGDIQIAPAIHQAVRANGRELNESQIVALTKSRAGFTPEPALNSLKSALASLLPNFKYTEFIEVAQFLHPAQAVVAELANPEVFAQSPVIRGLAGDKQALEILPEDAPEANPFDRDPDAEAGIGDQLPEQLDNVEAISTGLNAILDTAGGADPTATVASVLAAAALNGKSSLYLSADRRRVVQLWEYFTERGLGHAVARIDASAKAAPALLQSLTEVFATDRPRADLAEIQRNRTQLREVRSSLESYTANLHEPYPVWGVSAYDALQVLTDLMSSRPGPSTRVRLSADTLTKLANDTEEVARTALMEAAEAGMFQVSGEADAWFGAVISAPEQVAPVLERIRALVLEKLPPMRVNMSSTAAQTGLTPASSFVEWEEQLRMLDGIRDALDVFQPVIFERSVADMVIATASSQWRRDHGAEMKRSQRSRLTKQAKDMLRPGRYVEDLHAELVKVQKQRDVWRRHCDAGGWPKVPANLDEMLKEATEVRTILEKLNPALGTAHGNLTRMDVAELSLLLKRLAQDPAGAAQIPQRLQILKKLHGFGLEAFVKDLRSRCVPKTMIERELELAWWASALGVMLENIPGLGGFDSAKLQAWVQDFRRLDAAQVESLAALASDKIHDNRREVVQKYSAEEAQLRKALSEGLVTEANVTQIFGGSQLVRDLFPIAMTSAALVPTYYTLRDQVDLLVIDSVADLPLPEVIPLLARAKQVVVTADCSADSETVRALQQVLTQLTILPSALRVNGYVSQLCGRYEVRHALQPVPVPRLGSKLSISFAAGRGMPAPDANCIESTAEEVEAVVDLVLEHGLMSAERSLAVVATNRIHAQRIRERLKTVMATSPALADFFRTDVAEPFTILYPEILNGQQRDKVIFTLGYAKTPHGRVLHNFGDISNAGGENQLASLLSVARDDLHIVSSVKPEEFDRSRFSVPGPLMLLDLLALAMDATVSDSDDWPVVELAPDQLLIDLAERLYSVGLQVIPNLGGEGALRVPLAVGHPYIPGELLVAISTDDGVYVQEASLRRRDRYWPSLLEAHGWKTRTELSMAVFIDPQKEADAVVELVLDAVDERIAHDPELAALFAAELGTVSEGGESAESAETDLAAADSGIADEAEAELETEESMADSDAEVSESSEFVEETAEEVWKPAVGVARGPRPAIAVGLSLSAYADEQLDELVAWINSDQLERSEDEAVSALATELGLVESNAQVESVLRNVVRRNLKQD</sequence>
<gene>
    <name evidence="1" type="ORF">HMPREF0044_1534</name>
</gene>
<comment type="caution">
    <text evidence="1">The sequence shown here is derived from an EMBL/GenBank/DDBJ whole genome shotgun (WGS) entry which is preliminary data.</text>
</comment>
<evidence type="ECO:0008006" key="3">
    <source>
        <dbReference type="Google" id="ProtNLM"/>
    </source>
</evidence>
<evidence type="ECO:0000313" key="2">
    <source>
        <dbReference type="Proteomes" id="UP000010301"/>
    </source>
</evidence>